<reference evidence="2" key="1">
    <citation type="journal article" date="2014" name="Nat. Commun.">
        <title>The tobacco genome sequence and its comparison with those of tomato and potato.</title>
        <authorList>
            <person name="Sierro N."/>
            <person name="Battey J.N."/>
            <person name="Ouadi S."/>
            <person name="Bakaher N."/>
            <person name="Bovet L."/>
            <person name="Willig A."/>
            <person name="Goepfert S."/>
            <person name="Peitsch M.C."/>
            <person name="Ivanov N.V."/>
        </authorList>
    </citation>
    <scope>NUCLEOTIDE SEQUENCE [LARGE SCALE GENOMIC DNA]</scope>
</reference>
<name>A0A1S4AGC5_TOBAC</name>
<dbReference type="STRING" id="4097.A0A1S4AGC5"/>
<organism evidence="2 3">
    <name type="scientific">Nicotiana tabacum</name>
    <name type="common">Common tobacco</name>
    <dbReference type="NCBI Taxonomy" id="4097"/>
    <lineage>
        <taxon>Eukaryota</taxon>
        <taxon>Viridiplantae</taxon>
        <taxon>Streptophyta</taxon>
        <taxon>Embryophyta</taxon>
        <taxon>Tracheophyta</taxon>
        <taxon>Spermatophyta</taxon>
        <taxon>Magnoliopsida</taxon>
        <taxon>eudicotyledons</taxon>
        <taxon>Gunneridae</taxon>
        <taxon>Pentapetalae</taxon>
        <taxon>asterids</taxon>
        <taxon>lamiids</taxon>
        <taxon>Solanales</taxon>
        <taxon>Solanaceae</taxon>
        <taxon>Nicotianoideae</taxon>
        <taxon>Nicotianeae</taxon>
        <taxon>Nicotiana</taxon>
    </lineage>
</organism>
<protein>
    <submittedName>
        <fullName evidence="3">Uncharacterized protein LOC107797315</fullName>
    </submittedName>
</protein>
<gene>
    <name evidence="3" type="primary">LOC107797315</name>
</gene>
<evidence type="ECO:0000313" key="3">
    <source>
        <dbReference type="RefSeq" id="XP_016475674.1"/>
    </source>
</evidence>
<dbReference type="AlphaFoldDB" id="A0A1S4AGC5"/>
<dbReference type="Proteomes" id="UP000790787">
    <property type="component" value="Chromosome 6"/>
</dbReference>
<dbReference type="PANTHER" id="PTHR36709:SF1">
    <property type="entry name" value="OS02G0604100 PROTEIN"/>
    <property type="match status" value="1"/>
</dbReference>
<feature type="compositionally biased region" description="Basic and acidic residues" evidence="1">
    <location>
        <begin position="17"/>
        <end position="28"/>
    </location>
</feature>
<evidence type="ECO:0000313" key="2">
    <source>
        <dbReference type="Proteomes" id="UP000790787"/>
    </source>
</evidence>
<dbReference type="OMA" id="KTQDANR"/>
<reference evidence="3" key="2">
    <citation type="submission" date="2025-08" db="UniProtKB">
        <authorList>
            <consortium name="RefSeq"/>
        </authorList>
    </citation>
    <scope>IDENTIFICATION</scope>
    <source>
        <tissue evidence="3">Leaf</tissue>
    </source>
</reference>
<dbReference type="OrthoDB" id="775892at2759"/>
<evidence type="ECO:0000256" key="1">
    <source>
        <dbReference type="SAM" id="MobiDB-lite"/>
    </source>
</evidence>
<dbReference type="PANTHER" id="PTHR36709">
    <property type="entry name" value="OS02G0604100 PROTEIN"/>
    <property type="match status" value="1"/>
</dbReference>
<dbReference type="GeneID" id="107797315"/>
<keyword evidence="2" id="KW-1185">Reference proteome</keyword>
<feature type="compositionally biased region" description="Basic residues" evidence="1">
    <location>
        <begin position="97"/>
        <end position="114"/>
    </location>
</feature>
<proteinExistence type="predicted"/>
<dbReference type="RefSeq" id="XP_016475674.1">
    <property type="nucleotide sequence ID" value="XM_016620188.1"/>
</dbReference>
<accession>A0A1S4AGC5</accession>
<dbReference type="PaxDb" id="4097-A0A1S4AGC5"/>
<feature type="region of interest" description="Disordered" evidence="1">
    <location>
        <begin position="1"/>
        <end position="37"/>
    </location>
</feature>
<sequence length="128" mass="14588">MAKFNEVQKKRRALIAESKRAKHGDPNTRKLKQKAQPLSISGKRKRKLFKKWRREQKEAIEKGVITMQDVEMAVADAADGKTQDANRTPVKFPMKSSKLKLKQLKKKGKGKRNSNKQATEASVDVMVE</sequence>
<feature type="region of interest" description="Disordered" evidence="1">
    <location>
        <begin position="79"/>
        <end position="128"/>
    </location>
</feature>
<dbReference type="KEGG" id="nta:107797315"/>
<dbReference type="RefSeq" id="XP_016475674.1">
    <property type="nucleotide sequence ID" value="XM_016620188.2"/>
</dbReference>